<dbReference type="RefSeq" id="WP_088421193.1">
    <property type="nucleotide sequence ID" value="NZ_NJBA01000010.1"/>
</dbReference>
<gene>
    <name evidence="8" type="ORF">CEG18_24905</name>
</gene>
<comment type="similarity">
    <text evidence="5">Belongs to the peptidase M24B family.</text>
</comment>
<dbReference type="InterPro" id="IPR029149">
    <property type="entry name" value="Creatin/AminoP/Spt16_N"/>
</dbReference>
<organism evidence="8 9">
    <name type="scientific">Pseudomonas nitroreducens</name>
    <dbReference type="NCBI Taxonomy" id="46680"/>
    <lineage>
        <taxon>Bacteria</taxon>
        <taxon>Pseudomonadati</taxon>
        <taxon>Pseudomonadota</taxon>
        <taxon>Gammaproteobacteria</taxon>
        <taxon>Pseudomonadales</taxon>
        <taxon>Pseudomonadaceae</taxon>
        <taxon>Pseudomonas</taxon>
    </lineage>
</organism>
<evidence type="ECO:0000256" key="5">
    <source>
        <dbReference type="RuleBase" id="RU000590"/>
    </source>
</evidence>
<dbReference type="SUPFAM" id="SSF53092">
    <property type="entry name" value="Creatinase/prolidase N-terminal domain"/>
    <property type="match status" value="1"/>
</dbReference>
<dbReference type="Gene3D" id="3.90.230.10">
    <property type="entry name" value="Creatinase/methionine aminopeptidase superfamily"/>
    <property type="match status" value="1"/>
</dbReference>
<dbReference type="GO" id="GO:0006508">
    <property type="term" value="P:proteolysis"/>
    <property type="evidence" value="ECO:0007669"/>
    <property type="project" value="UniProtKB-KW"/>
</dbReference>
<evidence type="ECO:0000259" key="6">
    <source>
        <dbReference type="Pfam" id="PF00557"/>
    </source>
</evidence>
<evidence type="ECO:0000256" key="3">
    <source>
        <dbReference type="ARBA" id="ARBA00022801"/>
    </source>
</evidence>
<dbReference type="InterPro" id="IPR050659">
    <property type="entry name" value="Peptidase_M24B"/>
</dbReference>
<dbReference type="InterPro" id="IPR000587">
    <property type="entry name" value="Creatinase_N"/>
</dbReference>
<dbReference type="EMBL" id="NJBA01000010">
    <property type="protein sequence ID" value="OWP48148.1"/>
    <property type="molecule type" value="Genomic_DNA"/>
</dbReference>
<feature type="domain" description="Creatinase N-terminal" evidence="7">
    <location>
        <begin position="35"/>
        <end position="169"/>
    </location>
</feature>
<proteinExistence type="inferred from homology"/>
<reference evidence="8 9" key="1">
    <citation type="submission" date="2017-06" db="EMBL/GenBank/DDBJ databases">
        <title>Draft genome of Pseudomonas nitroreducens DF05.</title>
        <authorList>
            <person name="Iyer R."/>
        </authorList>
    </citation>
    <scope>NUCLEOTIDE SEQUENCE [LARGE SCALE GENOMIC DNA]</scope>
    <source>
        <strain evidence="8 9">DF05</strain>
    </source>
</reference>
<dbReference type="Pfam" id="PF00557">
    <property type="entry name" value="Peptidase_M24"/>
    <property type="match status" value="1"/>
</dbReference>
<dbReference type="AlphaFoldDB" id="A0A246F4L8"/>
<name>A0A246F4L8_PSENT</name>
<keyword evidence="4" id="KW-0482">Metalloprotease</keyword>
<keyword evidence="1" id="KW-0645">Protease</keyword>
<evidence type="ECO:0000313" key="9">
    <source>
        <dbReference type="Proteomes" id="UP000198145"/>
    </source>
</evidence>
<keyword evidence="3" id="KW-0378">Hydrolase</keyword>
<feature type="domain" description="Peptidase M24" evidence="6">
    <location>
        <begin position="178"/>
        <end position="383"/>
    </location>
</feature>
<dbReference type="Pfam" id="PF01321">
    <property type="entry name" value="Creatinase_N"/>
    <property type="match status" value="1"/>
</dbReference>
<dbReference type="Proteomes" id="UP000198145">
    <property type="component" value="Unassembled WGS sequence"/>
</dbReference>
<dbReference type="InterPro" id="IPR036005">
    <property type="entry name" value="Creatinase/aminopeptidase-like"/>
</dbReference>
<evidence type="ECO:0000256" key="4">
    <source>
        <dbReference type="ARBA" id="ARBA00023049"/>
    </source>
</evidence>
<dbReference type="GO" id="GO:0046872">
    <property type="term" value="F:metal ion binding"/>
    <property type="evidence" value="ECO:0007669"/>
    <property type="project" value="UniProtKB-KW"/>
</dbReference>
<evidence type="ECO:0000256" key="2">
    <source>
        <dbReference type="ARBA" id="ARBA00022723"/>
    </source>
</evidence>
<dbReference type="InterPro" id="IPR001131">
    <property type="entry name" value="Peptidase_M24B_aminopep-P_CS"/>
</dbReference>
<accession>A0A246F4L8</accession>
<dbReference type="InterPro" id="IPR000994">
    <property type="entry name" value="Pept_M24"/>
</dbReference>
<dbReference type="PROSITE" id="PS00491">
    <property type="entry name" value="PROLINE_PEPTIDASE"/>
    <property type="match status" value="1"/>
</dbReference>
<dbReference type="SUPFAM" id="SSF55920">
    <property type="entry name" value="Creatinase/aminopeptidase"/>
    <property type="match status" value="1"/>
</dbReference>
<dbReference type="PANTHER" id="PTHR46112:SF3">
    <property type="entry name" value="AMINOPEPTIDASE YPDF"/>
    <property type="match status" value="1"/>
</dbReference>
<dbReference type="eggNOG" id="COG0006">
    <property type="taxonomic scope" value="Bacteria"/>
</dbReference>
<dbReference type="CDD" id="cd01066">
    <property type="entry name" value="APP_MetAP"/>
    <property type="match status" value="1"/>
</dbReference>
<protein>
    <submittedName>
        <fullName evidence="8">X-Pro dipeptidase</fullName>
    </submittedName>
</protein>
<comment type="caution">
    <text evidence="8">The sequence shown here is derived from an EMBL/GenBank/DDBJ whole genome shotgun (WGS) entry which is preliminary data.</text>
</comment>
<dbReference type="PANTHER" id="PTHR46112">
    <property type="entry name" value="AMINOPEPTIDASE"/>
    <property type="match status" value="1"/>
</dbReference>
<evidence type="ECO:0000313" key="8">
    <source>
        <dbReference type="EMBL" id="OWP48148.1"/>
    </source>
</evidence>
<dbReference type="GO" id="GO:0008237">
    <property type="term" value="F:metallopeptidase activity"/>
    <property type="evidence" value="ECO:0007669"/>
    <property type="project" value="UniProtKB-KW"/>
</dbReference>
<dbReference type="Gene3D" id="3.40.350.10">
    <property type="entry name" value="Creatinase/prolidase N-terminal domain"/>
    <property type="match status" value="1"/>
</dbReference>
<evidence type="ECO:0000256" key="1">
    <source>
        <dbReference type="ARBA" id="ARBA00022670"/>
    </source>
</evidence>
<evidence type="ECO:0000259" key="7">
    <source>
        <dbReference type="Pfam" id="PF01321"/>
    </source>
</evidence>
<sequence>MTLGVGGVSPEQALAKLQVMTAGARPIALEEYQARIGRLQQLMQAREVSAVFLDAGSSLVYFTGLKWSPSERLVGALVPARGEVRYIAPAFEEGTVRDLQVLPGSISVWAEHESPFALLAGMLSEIEVRDGARVGLSHSLPFGMFERLRQATSQVQLVDAGALIDQCRRCKSPAELALMQRAKDMTLEVHKAAASILREGISVTEVTRFIEAAHRQVGAPGSTFCIVLFGEDSAFPHGVRQPRPLQGGDMVLIDTGCQLYGYHSDITRSYVFGTPSARQRELWNLEKAAQQAAFDAAVLGEPCERVDAAARRCLEVGGLGPDYALPGLPHRTGHGIGLDIHEAPYLVRGDRTPLDIGMCFSNEPMICVPGEFGIRLEDHFYMTAQGPRWFTQPSHSVDDPFGLDA</sequence>
<keyword evidence="2 5" id="KW-0479">Metal-binding</keyword>